<dbReference type="AlphaFoldDB" id="A0AAE0SCR1"/>
<comment type="caution">
    <text evidence="2">The sequence shown here is derived from an EMBL/GenBank/DDBJ whole genome shotgun (WGS) entry which is preliminary data.</text>
</comment>
<feature type="region of interest" description="Disordered" evidence="1">
    <location>
        <begin position="135"/>
        <end position="170"/>
    </location>
</feature>
<reference evidence="2" key="3">
    <citation type="submission" date="2023-05" db="EMBL/GenBank/DDBJ databases">
        <authorList>
            <person name="Smith C.H."/>
        </authorList>
    </citation>
    <scope>NUCLEOTIDE SEQUENCE</scope>
    <source>
        <strain evidence="2">CHS0354</strain>
        <tissue evidence="2">Mantle</tissue>
    </source>
</reference>
<accession>A0AAE0SCR1</accession>
<keyword evidence="3" id="KW-1185">Reference proteome</keyword>
<name>A0AAE0SCR1_9BIVA</name>
<sequence length="170" mass="20186">MNSLQQWHASVVSITNRKLCKNGDTKWRISIAGYKTRTIKTGSSVETERCYAKKGKGSQVYRWKQEDVTQRKGSQAHRWKQEDVTQKRVVKLTEGNRMMLRQKRVVKLIDGNRMMLRKKRVVKLTQGNRMMLRNKKGSQAHRWQQDDVQSKKLKCQTHRWKQHDLHSKRG</sequence>
<gene>
    <name evidence="2" type="ORF">CHS0354_030619</name>
</gene>
<evidence type="ECO:0000313" key="3">
    <source>
        <dbReference type="Proteomes" id="UP001195483"/>
    </source>
</evidence>
<protein>
    <submittedName>
        <fullName evidence="2">Uncharacterized protein</fullName>
    </submittedName>
</protein>
<organism evidence="2 3">
    <name type="scientific">Potamilus streckersoni</name>
    <dbReference type="NCBI Taxonomy" id="2493646"/>
    <lineage>
        <taxon>Eukaryota</taxon>
        <taxon>Metazoa</taxon>
        <taxon>Spiralia</taxon>
        <taxon>Lophotrochozoa</taxon>
        <taxon>Mollusca</taxon>
        <taxon>Bivalvia</taxon>
        <taxon>Autobranchia</taxon>
        <taxon>Heteroconchia</taxon>
        <taxon>Palaeoheterodonta</taxon>
        <taxon>Unionida</taxon>
        <taxon>Unionoidea</taxon>
        <taxon>Unionidae</taxon>
        <taxon>Ambleminae</taxon>
        <taxon>Lampsilini</taxon>
        <taxon>Potamilus</taxon>
    </lineage>
</organism>
<proteinExistence type="predicted"/>
<evidence type="ECO:0000256" key="1">
    <source>
        <dbReference type="SAM" id="MobiDB-lite"/>
    </source>
</evidence>
<evidence type="ECO:0000313" key="2">
    <source>
        <dbReference type="EMBL" id="KAK3589496.1"/>
    </source>
</evidence>
<feature type="compositionally biased region" description="Basic residues" evidence="1">
    <location>
        <begin position="151"/>
        <end position="161"/>
    </location>
</feature>
<dbReference type="EMBL" id="JAEAOA010001816">
    <property type="protein sequence ID" value="KAK3589496.1"/>
    <property type="molecule type" value="Genomic_DNA"/>
</dbReference>
<reference evidence="2" key="2">
    <citation type="journal article" date="2021" name="Genome Biol. Evol.">
        <title>Developing a high-quality reference genome for a parasitic bivalve with doubly uniparental inheritance (Bivalvia: Unionida).</title>
        <authorList>
            <person name="Smith C.H."/>
        </authorList>
    </citation>
    <scope>NUCLEOTIDE SEQUENCE</scope>
    <source>
        <strain evidence="2">CHS0354</strain>
        <tissue evidence="2">Mantle</tissue>
    </source>
</reference>
<reference evidence="2" key="1">
    <citation type="journal article" date="2021" name="Genome Biol. Evol.">
        <title>A High-Quality Reference Genome for a Parasitic Bivalve with Doubly Uniparental Inheritance (Bivalvia: Unionida).</title>
        <authorList>
            <person name="Smith C.H."/>
        </authorList>
    </citation>
    <scope>NUCLEOTIDE SEQUENCE</scope>
    <source>
        <strain evidence="2">CHS0354</strain>
    </source>
</reference>
<dbReference type="Proteomes" id="UP001195483">
    <property type="component" value="Unassembled WGS sequence"/>
</dbReference>